<dbReference type="Pfam" id="PF07258">
    <property type="entry name" value="COMM_domain"/>
    <property type="match status" value="1"/>
</dbReference>
<feature type="non-terminal residue" evidence="2">
    <location>
        <position position="1"/>
    </location>
</feature>
<dbReference type="InterPro" id="IPR017920">
    <property type="entry name" value="COMM"/>
</dbReference>
<proteinExistence type="predicted"/>
<comment type="caution">
    <text evidence="2">The sequence shown here is derived from an EMBL/GenBank/DDBJ whole genome shotgun (WGS) entry which is preliminary data.</text>
</comment>
<keyword evidence="3" id="KW-1185">Reference proteome</keyword>
<protein>
    <submittedName>
        <fullName evidence="2">COMM domain-containing protein 7</fullName>
    </submittedName>
</protein>
<dbReference type="Proteomes" id="UP000326759">
    <property type="component" value="Unassembled WGS sequence"/>
</dbReference>
<feature type="domain" description="COMM" evidence="1">
    <location>
        <begin position="63"/>
        <end position="119"/>
    </location>
</feature>
<sequence>FDLQVDEFTLKLFNLHAFSTNEEIEEYFKSLNFQADRTDFFIKQSWRRNESALKVVNDSERENLVDFHWKLVARAGGTEDEKLYVQVELVVERNEQLKKYNLELDIPKFYNLLQELTKANHSLQEIFRR</sequence>
<evidence type="ECO:0000313" key="2">
    <source>
        <dbReference type="EMBL" id="KAB7500705.1"/>
    </source>
</evidence>
<gene>
    <name evidence="2" type="primary">COMMD7</name>
    <name evidence="2" type="ORF">Anas_09306</name>
</gene>
<evidence type="ECO:0000259" key="1">
    <source>
        <dbReference type="Pfam" id="PF07258"/>
    </source>
</evidence>
<dbReference type="AlphaFoldDB" id="A0A5N5T3A6"/>
<accession>A0A5N5T3A6</accession>
<dbReference type="EMBL" id="SEYY01013001">
    <property type="protein sequence ID" value="KAB7500705.1"/>
    <property type="molecule type" value="Genomic_DNA"/>
</dbReference>
<organism evidence="2 3">
    <name type="scientific">Armadillidium nasatum</name>
    <dbReference type="NCBI Taxonomy" id="96803"/>
    <lineage>
        <taxon>Eukaryota</taxon>
        <taxon>Metazoa</taxon>
        <taxon>Ecdysozoa</taxon>
        <taxon>Arthropoda</taxon>
        <taxon>Crustacea</taxon>
        <taxon>Multicrustacea</taxon>
        <taxon>Malacostraca</taxon>
        <taxon>Eumalacostraca</taxon>
        <taxon>Peracarida</taxon>
        <taxon>Isopoda</taxon>
        <taxon>Oniscidea</taxon>
        <taxon>Crinocheta</taxon>
        <taxon>Armadillidiidae</taxon>
        <taxon>Armadillidium</taxon>
    </lineage>
</organism>
<name>A0A5N5T3A6_9CRUS</name>
<reference evidence="2 3" key="1">
    <citation type="journal article" date="2019" name="PLoS Biol.">
        <title>Sex chromosomes control vertical transmission of feminizing Wolbachia symbionts in an isopod.</title>
        <authorList>
            <person name="Becking T."/>
            <person name="Chebbi M.A."/>
            <person name="Giraud I."/>
            <person name="Moumen B."/>
            <person name="Laverre T."/>
            <person name="Caubet Y."/>
            <person name="Peccoud J."/>
            <person name="Gilbert C."/>
            <person name="Cordaux R."/>
        </authorList>
    </citation>
    <scope>NUCLEOTIDE SEQUENCE [LARGE SCALE GENOMIC DNA]</scope>
    <source>
        <strain evidence="2">ANa2</strain>
        <tissue evidence="2">Whole body excluding digestive tract and cuticle</tissue>
    </source>
</reference>
<evidence type="ECO:0000313" key="3">
    <source>
        <dbReference type="Proteomes" id="UP000326759"/>
    </source>
</evidence>